<dbReference type="AlphaFoldDB" id="A0A1H8PSK7"/>
<feature type="domain" description="Lsr2 dimerization" evidence="3">
    <location>
        <begin position="1"/>
        <end position="58"/>
    </location>
</feature>
<dbReference type="Gene3D" id="3.30.60.230">
    <property type="entry name" value="Lsr2, dimerization domain"/>
    <property type="match status" value="1"/>
</dbReference>
<gene>
    <name evidence="5" type="ORF">SAMN04489732_10148</name>
</gene>
<evidence type="ECO:0000259" key="4">
    <source>
        <dbReference type="Pfam" id="PF23359"/>
    </source>
</evidence>
<dbReference type="InterPro" id="IPR024412">
    <property type="entry name" value="Lsr2_dim_dom"/>
</dbReference>
<accession>A0A1H8PSK7</accession>
<feature type="domain" description="Lsr2 DNA-binding" evidence="4">
    <location>
        <begin position="75"/>
        <end position="110"/>
    </location>
</feature>
<name>A0A1H8PSK7_9PSEU</name>
<feature type="region of interest" description="Disordered" evidence="2">
    <location>
        <begin position="111"/>
        <end position="131"/>
    </location>
</feature>
<dbReference type="RefSeq" id="WP_091610753.1">
    <property type="nucleotide sequence ID" value="NZ_FOEF01000001.1"/>
</dbReference>
<dbReference type="Proteomes" id="UP000198582">
    <property type="component" value="Unassembled WGS sequence"/>
</dbReference>
<dbReference type="InterPro" id="IPR042261">
    <property type="entry name" value="Lsr2-like_dimerization"/>
</dbReference>
<keyword evidence="6" id="KW-1185">Reference proteome</keyword>
<dbReference type="InterPro" id="IPR036625">
    <property type="entry name" value="E3-bd_dom_sf"/>
</dbReference>
<dbReference type="Gene3D" id="4.10.320.10">
    <property type="entry name" value="E3-binding domain"/>
    <property type="match status" value="1"/>
</dbReference>
<dbReference type="EMBL" id="FOEF01000001">
    <property type="protein sequence ID" value="SEO44698.1"/>
    <property type="molecule type" value="Genomic_DNA"/>
</dbReference>
<evidence type="ECO:0000256" key="2">
    <source>
        <dbReference type="SAM" id="MobiDB-lite"/>
    </source>
</evidence>
<keyword evidence="1" id="KW-0238">DNA-binding</keyword>
<dbReference type="InterPro" id="IPR055370">
    <property type="entry name" value="Lsr2_DNA-bd"/>
</dbReference>
<feature type="compositionally biased region" description="Basic residues" evidence="2">
    <location>
        <begin position="118"/>
        <end position="131"/>
    </location>
</feature>
<reference evidence="5 6" key="1">
    <citation type="submission" date="2016-10" db="EMBL/GenBank/DDBJ databases">
        <authorList>
            <person name="de Groot N.N."/>
        </authorList>
    </citation>
    <scope>NUCLEOTIDE SEQUENCE [LARGE SCALE GENOMIC DNA]</scope>
    <source>
        <strain evidence="5 6">DSM 44993</strain>
    </source>
</reference>
<evidence type="ECO:0000256" key="1">
    <source>
        <dbReference type="ARBA" id="ARBA00023125"/>
    </source>
</evidence>
<dbReference type="GO" id="GO:0016746">
    <property type="term" value="F:acyltransferase activity"/>
    <property type="evidence" value="ECO:0007669"/>
    <property type="project" value="InterPro"/>
</dbReference>
<evidence type="ECO:0000259" key="3">
    <source>
        <dbReference type="Pfam" id="PF11774"/>
    </source>
</evidence>
<sequence>MAQKVLVQMVDDIDGGVAHQTVPFGLDGIQYEIDLSDENAVSLRDEFARYIAASRRTGGRKVRVAAGISPTVTPADRERSRQIRAWAIENGWSVSERGRIPSEVIAAFEESEREAAAPRKRGRAKKAGAKS</sequence>
<organism evidence="5 6">
    <name type="scientific">Amycolatopsis saalfeldensis</name>
    <dbReference type="NCBI Taxonomy" id="394193"/>
    <lineage>
        <taxon>Bacteria</taxon>
        <taxon>Bacillati</taxon>
        <taxon>Actinomycetota</taxon>
        <taxon>Actinomycetes</taxon>
        <taxon>Pseudonocardiales</taxon>
        <taxon>Pseudonocardiaceae</taxon>
        <taxon>Amycolatopsis</taxon>
    </lineage>
</organism>
<dbReference type="Pfam" id="PF11774">
    <property type="entry name" value="Lsr2"/>
    <property type="match status" value="1"/>
</dbReference>
<protein>
    <submittedName>
        <fullName evidence="5">Lsr2 protein</fullName>
    </submittedName>
</protein>
<dbReference type="GO" id="GO:0003677">
    <property type="term" value="F:DNA binding"/>
    <property type="evidence" value="ECO:0007669"/>
    <property type="project" value="UniProtKB-KW"/>
</dbReference>
<dbReference type="OrthoDB" id="4113332at2"/>
<evidence type="ECO:0000313" key="5">
    <source>
        <dbReference type="EMBL" id="SEO44698.1"/>
    </source>
</evidence>
<proteinExistence type="predicted"/>
<dbReference type="Pfam" id="PF23359">
    <property type="entry name" value="Lsr2_DNA-bd"/>
    <property type="match status" value="1"/>
</dbReference>
<dbReference type="STRING" id="394193.SAMN04489732_10148"/>
<evidence type="ECO:0000313" key="6">
    <source>
        <dbReference type="Proteomes" id="UP000198582"/>
    </source>
</evidence>